<comment type="caution">
    <text evidence="1">The sequence shown here is derived from an EMBL/GenBank/DDBJ whole genome shotgun (WGS) entry which is preliminary data.</text>
</comment>
<gene>
    <name evidence="1" type="ORF">K3G42_020162</name>
</gene>
<dbReference type="EMBL" id="CM037623">
    <property type="protein sequence ID" value="KAH7988658.1"/>
    <property type="molecule type" value="Genomic_DNA"/>
</dbReference>
<protein>
    <submittedName>
        <fullName evidence="1">Uncharacterized protein</fullName>
    </submittedName>
</protein>
<accession>A0ACB8E8P2</accession>
<evidence type="ECO:0000313" key="2">
    <source>
        <dbReference type="Proteomes" id="UP000827872"/>
    </source>
</evidence>
<organism evidence="1 2">
    <name type="scientific">Sphaerodactylus townsendi</name>
    <dbReference type="NCBI Taxonomy" id="933632"/>
    <lineage>
        <taxon>Eukaryota</taxon>
        <taxon>Metazoa</taxon>
        <taxon>Chordata</taxon>
        <taxon>Craniata</taxon>
        <taxon>Vertebrata</taxon>
        <taxon>Euteleostomi</taxon>
        <taxon>Lepidosauria</taxon>
        <taxon>Squamata</taxon>
        <taxon>Bifurcata</taxon>
        <taxon>Gekkota</taxon>
        <taxon>Sphaerodactylidae</taxon>
        <taxon>Sphaerodactylus</taxon>
    </lineage>
</organism>
<keyword evidence="2" id="KW-1185">Reference proteome</keyword>
<evidence type="ECO:0000313" key="1">
    <source>
        <dbReference type="EMBL" id="KAH7988658.1"/>
    </source>
</evidence>
<proteinExistence type="predicted"/>
<sequence>MSPVSPVTFQPVPDYYFGKPAPAVDKPGKRLTPWEAASKSPLGLVDDAFGPQTIQESIAANVVSAARRKTLPTPPDSWKQKVAYQPPAPNAHAKLASFGRSHSAAMSSAKSTMSAPSSTMHCGSRLQYAYYGQRARTDPDMVSMDSRIWKAVIDPKDFHILFTSSELMSAVLRIPSFLECDLTTVSKE</sequence>
<dbReference type="Proteomes" id="UP000827872">
    <property type="component" value="Linkage Group LG10"/>
</dbReference>
<name>A0ACB8E8P2_9SAUR</name>
<reference evidence="1" key="1">
    <citation type="submission" date="2021-08" db="EMBL/GenBank/DDBJ databases">
        <title>The first chromosome-level gecko genome reveals the dynamic sex chromosomes of Neotropical dwarf geckos (Sphaerodactylidae: Sphaerodactylus).</title>
        <authorList>
            <person name="Pinto B.J."/>
            <person name="Keating S.E."/>
            <person name="Gamble T."/>
        </authorList>
    </citation>
    <scope>NUCLEOTIDE SEQUENCE</scope>
    <source>
        <strain evidence="1">TG3544</strain>
    </source>
</reference>